<dbReference type="SUPFAM" id="SSF53474">
    <property type="entry name" value="alpha/beta-Hydrolases"/>
    <property type="match status" value="1"/>
</dbReference>
<proteinExistence type="predicted"/>
<comment type="caution">
    <text evidence="3">The sequence shown here is derived from an EMBL/GenBank/DDBJ whole genome shotgun (WGS) entry which is preliminary data.</text>
</comment>
<gene>
    <name evidence="3" type="ORF">FC83_GL002756</name>
</gene>
<dbReference type="InterPro" id="IPR029058">
    <property type="entry name" value="AB_hydrolase_fold"/>
</dbReference>
<dbReference type="InterPro" id="IPR052920">
    <property type="entry name" value="DNA-binding_regulatory"/>
</dbReference>
<dbReference type="eggNOG" id="COG1073">
    <property type="taxonomic scope" value="Bacteria"/>
</dbReference>
<dbReference type="STRING" id="1423734.FC83_GL002756"/>
<feature type="domain" description="Xaa-Pro dipeptidyl-peptidase-like" evidence="2">
    <location>
        <begin position="335"/>
        <end position="448"/>
    </location>
</feature>
<dbReference type="Gene3D" id="3.40.50.1820">
    <property type="entry name" value="alpha/beta hydrolase"/>
    <property type="match status" value="1"/>
</dbReference>
<feature type="compositionally biased region" description="Polar residues" evidence="1">
    <location>
        <begin position="86"/>
        <end position="109"/>
    </location>
</feature>
<organism evidence="3 4">
    <name type="scientific">Agrilactobacillus composti DSM 18527 = JCM 14202</name>
    <dbReference type="NCBI Taxonomy" id="1423734"/>
    <lineage>
        <taxon>Bacteria</taxon>
        <taxon>Bacillati</taxon>
        <taxon>Bacillota</taxon>
        <taxon>Bacilli</taxon>
        <taxon>Lactobacillales</taxon>
        <taxon>Lactobacillaceae</taxon>
        <taxon>Agrilactobacillus</taxon>
    </lineage>
</organism>
<feature type="compositionally biased region" description="Polar residues" evidence="1">
    <location>
        <begin position="131"/>
        <end position="141"/>
    </location>
</feature>
<dbReference type="PANTHER" id="PTHR43358:SF4">
    <property type="entry name" value="ALPHA_BETA HYDROLASE FOLD-1 DOMAIN-CONTAINING PROTEIN"/>
    <property type="match status" value="1"/>
</dbReference>
<keyword evidence="3" id="KW-0378">Hydrolase</keyword>
<evidence type="ECO:0000256" key="1">
    <source>
        <dbReference type="SAM" id="MobiDB-lite"/>
    </source>
</evidence>
<evidence type="ECO:0000259" key="2">
    <source>
        <dbReference type="Pfam" id="PF02129"/>
    </source>
</evidence>
<protein>
    <submittedName>
        <fullName evidence="3">Cell surface hydrolase</fullName>
    </submittedName>
</protein>
<evidence type="ECO:0000313" key="4">
    <source>
        <dbReference type="Proteomes" id="UP000051236"/>
    </source>
</evidence>
<feature type="region of interest" description="Disordered" evidence="1">
    <location>
        <begin position="45"/>
        <end position="177"/>
    </location>
</feature>
<name>A0A0R1XVF0_9LACO</name>
<dbReference type="EMBL" id="AZGA01000048">
    <property type="protein sequence ID" value="KRM33573.1"/>
    <property type="molecule type" value="Genomic_DNA"/>
</dbReference>
<dbReference type="PANTHER" id="PTHR43358">
    <property type="entry name" value="ALPHA/BETA-HYDROLASE"/>
    <property type="match status" value="1"/>
</dbReference>
<evidence type="ECO:0000313" key="3">
    <source>
        <dbReference type="EMBL" id="KRM33573.1"/>
    </source>
</evidence>
<dbReference type="InterPro" id="IPR000383">
    <property type="entry name" value="Xaa-Pro-like_dom"/>
</dbReference>
<reference evidence="3 4" key="1">
    <citation type="journal article" date="2015" name="Genome Announc.">
        <title>Expanding the biotechnology potential of lactobacilli through comparative genomics of 213 strains and associated genera.</title>
        <authorList>
            <person name="Sun Z."/>
            <person name="Harris H.M."/>
            <person name="McCann A."/>
            <person name="Guo C."/>
            <person name="Argimon S."/>
            <person name="Zhang W."/>
            <person name="Yang X."/>
            <person name="Jeffery I.B."/>
            <person name="Cooney J.C."/>
            <person name="Kagawa T.F."/>
            <person name="Liu W."/>
            <person name="Song Y."/>
            <person name="Salvetti E."/>
            <person name="Wrobel A."/>
            <person name="Rasinkangas P."/>
            <person name="Parkhill J."/>
            <person name="Rea M.C."/>
            <person name="O'Sullivan O."/>
            <person name="Ritari J."/>
            <person name="Douillard F.P."/>
            <person name="Paul Ross R."/>
            <person name="Yang R."/>
            <person name="Briner A.E."/>
            <person name="Felis G.E."/>
            <person name="de Vos W.M."/>
            <person name="Barrangou R."/>
            <person name="Klaenhammer T.R."/>
            <person name="Caufield P.W."/>
            <person name="Cui Y."/>
            <person name="Zhang H."/>
            <person name="O'Toole P.W."/>
        </authorList>
    </citation>
    <scope>NUCLEOTIDE SEQUENCE [LARGE SCALE GENOMIC DNA]</scope>
    <source>
        <strain evidence="3 4">DSM 18527</strain>
    </source>
</reference>
<dbReference type="PATRIC" id="fig|1423734.3.peg.2801"/>
<accession>A0A0R1XVF0</accession>
<dbReference type="AlphaFoldDB" id="A0A0R1XVF0"/>
<sequence length="591" mass="63999">MKRLPLHNSAAILGTILAILLPFIFFNAPNSVQAATENIAATMQIQTPQPPVTGTTTSNQPSLKTMPAQREPVAATSVESAPLANGQATGEPTATPVLANTTQPHTNKTAPAKQPLVPTTDSTATATATSQNDPVSDQYQPTDTTTATASDKTTKDALTTKSKNNDALEQTTTKTTVATAKDGQEVPVDQAHDLQNTPDHVNTVISSTADSNDTLTLSAINQSMDQTIRPKINGLIGNLITDITSFSGAAAIYPFAFTRASKLVGDFRALLSSNGTNINQIWSNLDQKYNPEYSKTFYTEAKNWYDHQVPKETWAVPFYDDTSKSVRATYLKHNDSTKTVIYGQGWTTEPEWMGYISKVFYDLGYNVLITYSRGQYISDGNFITFGTKDKYDWQEWIKKVDAKNGPTSKVVLYGQSMGAATVLETAAVPKLSPSVKAVVADCSFSTMPALAYSLYERAANTLNKLTTKIGINLNGQIPLLPFNKVLTAFSAINHFFQGNTVDDCSGITAVKNSKVPTLFISTTDDGFIPCTETAALYKNSMARDKVLWLLDGKVGGHATANNAVLAYQQHIKDFLTPVIDRTKPLTQLAVA</sequence>
<dbReference type="Pfam" id="PF02129">
    <property type="entry name" value="Peptidase_S15"/>
    <property type="match status" value="1"/>
</dbReference>
<dbReference type="GO" id="GO:0016787">
    <property type="term" value="F:hydrolase activity"/>
    <property type="evidence" value="ECO:0007669"/>
    <property type="project" value="UniProtKB-KW"/>
</dbReference>
<feature type="compositionally biased region" description="Low complexity" evidence="1">
    <location>
        <begin position="142"/>
        <end position="162"/>
    </location>
</feature>
<feature type="compositionally biased region" description="Low complexity" evidence="1">
    <location>
        <begin position="45"/>
        <end position="57"/>
    </location>
</feature>
<dbReference type="Proteomes" id="UP000051236">
    <property type="component" value="Unassembled WGS sequence"/>
</dbReference>
<dbReference type="RefSeq" id="WP_057002597.1">
    <property type="nucleotide sequence ID" value="NZ_AZGA01000048.1"/>
</dbReference>
<feature type="compositionally biased region" description="Low complexity" evidence="1">
    <location>
        <begin position="119"/>
        <end position="130"/>
    </location>
</feature>
<keyword evidence="4" id="KW-1185">Reference proteome</keyword>